<dbReference type="Proteomes" id="UP000050514">
    <property type="component" value="Unassembled WGS sequence"/>
</dbReference>
<sequence>MDLLSWFKSRLWQVQPPIRSIAAGLLILALIAGLTPVADTLWAEVLTVSGEIETGEFEESPTPTENRAVWLLFEWLSPILPDLNWLLTAFIGTLVPLFGFFYLQNSLP</sequence>
<feature type="transmembrane region" description="Helical" evidence="1">
    <location>
        <begin position="21"/>
        <end position="38"/>
    </location>
</feature>
<evidence type="ECO:0000256" key="1">
    <source>
        <dbReference type="SAM" id="Phobius"/>
    </source>
</evidence>
<keyword evidence="1" id="KW-1133">Transmembrane helix</keyword>
<keyword evidence="1" id="KW-0812">Transmembrane</keyword>
<proteinExistence type="predicted"/>
<dbReference type="AlphaFoldDB" id="A0A0P6X3S5"/>
<organism evidence="2 3">
    <name type="scientific">Bellilinea caldifistulae</name>
    <dbReference type="NCBI Taxonomy" id="360411"/>
    <lineage>
        <taxon>Bacteria</taxon>
        <taxon>Bacillati</taxon>
        <taxon>Chloroflexota</taxon>
        <taxon>Anaerolineae</taxon>
        <taxon>Anaerolineales</taxon>
        <taxon>Anaerolineaceae</taxon>
        <taxon>Bellilinea</taxon>
    </lineage>
</organism>
<feature type="non-terminal residue" evidence="2">
    <location>
        <position position="108"/>
    </location>
</feature>
<name>A0A0P6X3S5_9CHLR</name>
<keyword evidence="3" id="KW-1185">Reference proteome</keyword>
<evidence type="ECO:0000313" key="2">
    <source>
        <dbReference type="EMBL" id="KPL77622.1"/>
    </source>
</evidence>
<reference evidence="2 3" key="1">
    <citation type="submission" date="2015-07" db="EMBL/GenBank/DDBJ databases">
        <title>Draft genome of Bellilinea caldifistulae DSM 17877.</title>
        <authorList>
            <person name="Hemp J."/>
            <person name="Ward L.M."/>
            <person name="Pace L.A."/>
            <person name="Fischer W.W."/>
        </authorList>
    </citation>
    <scope>NUCLEOTIDE SEQUENCE [LARGE SCALE GENOMIC DNA]</scope>
    <source>
        <strain evidence="2 3">GOMI-1</strain>
    </source>
</reference>
<comment type="caution">
    <text evidence="2">The sequence shown here is derived from an EMBL/GenBank/DDBJ whole genome shotgun (WGS) entry which is preliminary data.</text>
</comment>
<dbReference type="STRING" id="360411.AC812_03655"/>
<evidence type="ECO:0000313" key="3">
    <source>
        <dbReference type="Proteomes" id="UP000050514"/>
    </source>
</evidence>
<accession>A0A0P6X3S5</accession>
<gene>
    <name evidence="2" type="ORF">AC812_03655</name>
</gene>
<dbReference type="EMBL" id="LGHJ01000009">
    <property type="protein sequence ID" value="KPL77622.1"/>
    <property type="molecule type" value="Genomic_DNA"/>
</dbReference>
<feature type="transmembrane region" description="Helical" evidence="1">
    <location>
        <begin position="83"/>
        <end position="103"/>
    </location>
</feature>
<keyword evidence="1" id="KW-0472">Membrane</keyword>
<protein>
    <submittedName>
        <fullName evidence="2">Uncharacterized protein</fullName>
    </submittedName>
</protein>